<dbReference type="Pfam" id="PF04398">
    <property type="entry name" value="DUF538"/>
    <property type="match status" value="1"/>
</dbReference>
<accession>A0A1D1Y0Y8</accession>
<dbReference type="SUPFAM" id="SSF141562">
    <property type="entry name" value="At5g01610-like"/>
    <property type="match status" value="1"/>
</dbReference>
<dbReference type="InterPro" id="IPR036758">
    <property type="entry name" value="At5g01610-like"/>
</dbReference>
<organism evidence="1">
    <name type="scientific">Anthurium amnicola</name>
    <dbReference type="NCBI Taxonomy" id="1678845"/>
    <lineage>
        <taxon>Eukaryota</taxon>
        <taxon>Viridiplantae</taxon>
        <taxon>Streptophyta</taxon>
        <taxon>Embryophyta</taxon>
        <taxon>Tracheophyta</taxon>
        <taxon>Spermatophyta</taxon>
        <taxon>Magnoliopsida</taxon>
        <taxon>Liliopsida</taxon>
        <taxon>Araceae</taxon>
        <taxon>Pothoideae</taxon>
        <taxon>Potheae</taxon>
        <taxon>Anthurium</taxon>
    </lineage>
</organism>
<dbReference type="InterPro" id="IPR007493">
    <property type="entry name" value="DUF538"/>
</dbReference>
<name>A0A1D1Y0Y8_9ARAE</name>
<dbReference type="Gene3D" id="2.30.240.10">
    <property type="entry name" value="At5g01610-like"/>
    <property type="match status" value="1"/>
</dbReference>
<proteinExistence type="predicted"/>
<sequence>MIPPASTWVCSQLGGLNNTSVSVGHPPLPPLPLSTLPAYGLLVVLFKAPRPPSFQLQTHNCSSVQREREAAMGTLVGVEKQREGAEIVYGAEACYEHSMQMLETLGFPRGVMPLRNLEECGLVRETGFVWMKQKAPYEHFFKGTNTRVSYAPEVTAYVEKNRMKKITGIKSRQMLLWVPLTEMSVDGPDGLKITFRTPMGIGRSFPRSAFLDDDDHHH</sequence>
<feature type="non-terminal residue" evidence="1">
    <location>
        <position position="218"/>
    </location>
</feature>
<evidence type="ECO:0000313" key="1">
    <source>
        <dbReference type="EMBL" id="JAT48289.1"/>
    </source>
</evidence>
<dbReference type="EMBL" id="GDJX01019647">
    <property type="protein sequence ID" value="JAT48289.1"/>
    <property type="molecule type" value="Transcribed_RNA"/>
</dbReference>
<protein>
    <submittedName>
        <fullName evidence="1">Uncharacterized protein At5g01610</fullName>
    </submittedName>
</protein>
<dbReference type="PANTHER" id="PTHR31676">
    <property type="entry name" value="T31J12.3 PROTEIN-RELATED"/>
    <property type="match status" value="1"/>
</dbReference>
<gene>
    <name evidence="1" type="primary">At5g01610_3</name>
    <name evidence="1" type="ORF">g.33597</name>
</gene>
<dbReference type="PANTHER" id="PTHR31676:SF20">
    <property type="entry name" value="T19F6.7 PROTEIN"/>
    <property type="match status" value="1"/>
</dbReference>
<reference evidence="1" key="1">
    <citation type="submission" date="2015-07" db="EMBL/GenBank/DDBJ databases">
        <title>Transcriptome Assembly of Anthurium amnicola.</title>
        <authorList>
            <person name="Suzuki J."/>
        </authorList>
    </citation>
    <scope>NUCLEOTIDE SEQUENCE</scope>
</reference>
<dbReference type="AlphaFoldDB" id="A0A1D1Y0Y8"/>